<dbReference type="CDD" id="cd16936">
    <property type="entry name" value="HATPase_RsbW-like"/>
    <property type="match status" value="1"/>
</dbReference>
<accession>A0ABW7UAJ8</accession>
<dbReference type="InterPro" id="IPR001932">
    <property type="entry name" value="PPM-type_phosphatase-like_dom"/>
</dbReference>
<keyword evidence="1" id="KW-0378">Hydrolase</keyword>
<dbReference type="Gene3D" id="3.60.40.10">
    <property type="entry name" value="PPM-type phosphatase domain"/>
    <property type="match status" value="1"/>
</dbReference>
<evidence type="ECO:0000259" key="3">
    <source>
        <dbReference type="PROSITE" id="PS50113"/>
    </source>
</evidence>
<dbReference type="InterPro" id="IPR000700">
    <property type="entry name" value="PAS-assoc_C"/>
</dbReference>
<gene>
    <name evidence="4" type="ORF">ACH407_24100</name>
</gene>
<dbReference type="Pfam" id="PF07228">
    <property type="entry name" value="SpoIIE"/>
    <property type="match status" value="1"/>
</dbReference>
<dbReference type="SMART" id="SM00331">
    <property type="entry name" value="PP2C_SIG"/>
    <property type="match status" value="1"/>
</dbReference>
<dbReference type="Gene3D" id="3.30.565.10">
    <property type="entry name" value="Histidine kinase-like ATPase, C-terminal domain"/>
    <property type="match status" value="1"/>
</dbReference>
<dbReference type="SUPFAM" id="SSF55785">
    <property type="entry name" value="PYP-like sensor domain (PAS domain)"/>
    <property type="match status" value="1"/>
</dbReference>
<evidence type="ECO:0000256" key="2">
    <source>
        <dbReference type="SAM" id="MobiDB-lite"/>
    </source>
</evidence>
<dbReference type="InterPro" id="IPR052016">
    <property type="entry name" value="Bact_Sigma-Reg"/>
</dbReference>
<protein>
    <submittedName>
        <fullName evidence="4">SpoIIE family protein phosphatase</fullName>
    </submittedName>
</protein>
<name>A0ABW7UAJ8_9ACTN</name>
<dbReference type="InterPro" id="IPR036457">
    <property type="entry name" value="PPM-type-like_dom_sf"/>
</dbReference>
<dbReference type="InterPro" id="IPR003594">
    <property type="entry name" value="HATPase_dom"/>
</dbReference>
<dbReference type="SUPFAM" id="SSF55781">
    <property type="entry name" value="GAF domain-like"/>
    <property type="match status" value="1"/>
</dbReference>
<dbReference type="InterPro" id="IPR036890">
    <property type="entry name" value="HATPase_C_sf"/>
</dbReference>
<dbReference type="InterPro" id="IPR035965">
    <property type="entry name" value="PAS-like_dom_sf"/>
</dbReference>
<dbReference type="PANTHER" id="PTHR43156">
    <property type="entry name" value="STAGE II SPORULATION PROTEIN E-RELATED"/>
    <property type="match status" value="1"/>
</dbReference>
<dbReference type="EMBL" id="JBIRUI010000011">
    <property type="protein sequence ID" value="MFI1716645.1"/>
    <property type="molecule type" value="Genomic_DNA"/>
</dbReference>
<dbReference type="RefSeq" id="WP_398710978.1">
    <property type="nucleotide sequence ID" value="NZ_JBIRUI010000011.1"/>
</dbReference>
<organism evidence="4 5">
    <name type="scientific">Streptomyces litmocidini</name>
    <dbReference type="NCBI Taxonomy" id="67318"/>
    <lineage>
        <taxon>Bacteria</taxon>
        <taxon>Bacillati</taxon>
        <taxon>Actinomycetota</taxon>
        <taxon>Actinomycetes</taxon>
        <taxon>Kitasatosporales</taxon>
        <taxon>Streptomycetaceae</taxon>
        <taxon>Streptomyces</taxon>
    </lineage>
</organism>
<evidence type="ECO:0000313" key="4">
    <source>
        <dbReference type="EMBL" id="MFI1716645.1"/>
    </source>
</evidence>
<dbReference type="Gene3D" id="3.30.450.40">
    <property type="match status" value="1"/>
</dbReference>
<reference evidence="4 5" key="1">
    <citation type="submission" date="2024-10" db="EMBL/GenBank/DDBJ databases">
        <title>The Natural Products Discovery Center: Release of the First 8490 Sequenced Strains for Exploring Actinobacteria Biosynthetic Diversity.</title>
        <authorList>
            <person name="Kalkreuter E."/>
            <person name="Kautsar S.A."/>
            <person name="Yang D."/>
            <person name="Bader C.D."/>
            <person name="Teijaro C.N."/>
            <person name="Fluegel L."/>
            <person name="Davis C.M."/>
            <person name="Simpson J.R."/>
            <person name="Lauterbach L."/>
            <person name="Steele A.D."/>
            <person name="Gui C."/>
            <person name="Meng S."/>
            <person name="Li G."/>
            <person name="Viehrig K."/>
            <person name="Ye F."/>
            <person name="Su P."/>
            <person name="Kiefer A.F."/>
            <person name="Nichols A."/>
            <person name="Cepeda A.J."/>
            <person name="Yan W."/>
            <person name="Fan B."/>
            <person name="Jiang Y."/>
            <person name="Adhikari A."/>
            <person name="Zheng C.-J."/>
            <person name="Schuster L."/>
            <person name="Cowan T.M."/>
            <person name="Smanski M.J."/>
            <person name="Chevrette M.G."/>
            <person name="De Carvalho L.P.S."/>
            <person name="Shen B."/>
        </authorList>
    </citation>
    <scope>NUCLEOTIDE SEQUENCE [LARGE SCALE GENOMIC DNA]</scope>
    <source>
        <strain evidence="4 5">NPDC020602</strain>
    </source>
</reference>
<dbReference type="InterPro" id="IPR013656">
    <property type="entry name" value="PAS_4"/>
</dbReference>
<dbReference type="InterPro" id="IPR029016">
    <property type="entry name" value="GAF-like_dom_sf"/>
</dbReference>
<feature type="compositionally biased region" description="Low complexity" evidence="2">
    <location>
        <begin position="1"/>
        <end position="10"/>
    </location>
</feature>
<proteinExistence type="predicted"/>
<dbReference type="Proteomes" id="UP001611339">
    <property type="component" value="Unassembled WGS sequence"/>
</dbReference>
<dbReference type="Pfam" id="PF08448">
    <property type="entry name" value="PAS_4"/>
    <property type="match status" value="1"/>
</dbReference>
<dbReference type="Gene3D" id="3.30.450.20">
    <property type="entry name" value="PAS domain"/>
    <property type="match status" value="1"/>
</dbReference>
<dbReference type="SUPFAM" id="SSF55874">
    <property type="entry name" value="ATPase domain of HSP90 chaperone/DNA topoisomerase II/histidine kinase"/>
    <property type="match status" value="1"/>
</dbReference>
<keyword evidence="5" id="KW-1185">Reference proteome</keyword>
<evidence type="ECO:0000256" key="1">
    <source>
        <dbReference type="ARBA" id="ARBA00022801"/>
    </source>
</evidence>
<feature type="region of interest" description="Disordered" evidence="2">
    <location>
        <begin position="1"/>
        <end position="21"/>
    </location>
</feature>
<evidence type="ECO:0000313" key="5">
    <source>
        <dbReference type="Proteomes" id="UP001611339"/>
    </source>
</evidence>
<dbReference type="Pfam" id="PF13581">
    <property type="entry name" value="HATPase_c_2"/>
    <property type="match status" value="1"/>
</dbReference>
<feature type="domain" description="PAC" evidence="3">
    <location>
        <begin position="100"/>
        <end position="157"/>
    </location>
</feature>
<dbReference type="PANTHER" id="PTHR43156:SF2">
    <property type="entry name" value="STAGE II SPORULATION PROTEIN E"/>
    <property type="match status" value="1"/>
</dbReference>
<comment type="caution">
    <text evidence="4">The sequence shown here is derived from an EMBL/GenBank/DDBJ whole genome shotgun (WGS) entry which is preliminary data.</text>
</comment>
<sequence length="720" mass="74720">MDTDGGQDPAGTPPPGAAEPWSAETAWGDAVLDAVFTQSDIGVHVLDTDLRVVRVNAVAAGLHGIPAHRMLGMPAVEAYASLAGVHVDEAVLRSVLESGRSMTERLVTGHPPGAEHTEHVYSASAHRLQDDTGRVLGVVVTSTDVTDREQAHARLRLLHEAHERIGTSLDVERTARELVDVTVPAFANSVVVALTDAVLRGRDPALQPPDTVPLLRCTATGGTGTGPECPPAGAVLLPGIFGDGEPTPARPLPPAATSDERATRLVVPLTVRGQIFGAVAFQRLADAEPYGPEDHALADALASRTANCMENALRYTREHIVMTALQSWPPPKEEATQRAVDVAGRHRPGGSGAGSWCDVIPLPGARVALVVGQVESPWSGGVATMSRLRTAVHSLTTLDLDPHELLARLHATTLRLAAEGLAAEHLAVAGLAAEGLAGEGLATKGLAAEGLIGGGPAGGGEASPGGAHPTAGCTVAVHDPVDGRLDIARAGSSLFVVVHPDGTADTRPLDDGPLLGGEGPPFACATLHLPEGSTLCLASDGEEPRTEDLMAALAHPGRDPEAMADDVERLLAPDRVLLVARTRHLPPDELARWEIPHDLSAVGTARAHVEEQLRRWNHPADPFAVTLVVSELVTNALRHGAAPVVLRLIADGPSLTCEVSDAGQAAPHLRHAKAVDEGGRGLLICASLADNWGVRYVDGGKTVWAELSGDGVQDGDGDGV</sequence>
<dbReference type="PROSITE" id="PS50113">
    <property type="entry name" value="PAC"/>
    <property type="match status" value="1"/>
</dbReference>